<name>A0ABU2U9I9_9ACTN</name>
<feature type="compositionally biased region" description="Basic and acidic residues" evidence="1">
    <location>
        <begin position="17"/>
        <end position="28"/>
    </location>
</feature>
<reference evidence="3" key="1">
    <citation type="submission" date="2023-07" db="EMBL/GenBank/DDBJ databases">
        <title>30 novel species of actinomycetes from the DSMZ collection.</title>
        <authorList>
            <person name="Nouioui I."/>
        </authorList>
    </citation>
    <scope>NUCLEOTIDE SEQUENCE [LARGE SCALE GENOMIC DNA]</scope>
    <source>
        <strain evidence="3">DSM 41699</strain>
    </source>
</reference>
<evidence type="ECO:0008006" key="4">
    <source>
        <dbReference type="Google" id="ProtNLM"/>
    </source>
</evidence>
<feature type="region of interest" description="Disordered" evidence="1">
    <location>
        <begin position="1"/>
        <end position="58"/>
    </location>
</feature>
<evidence type="ECO:0000313" key="3">
    <source>
        <dbReference type="Proteomes" id="UP001183809"/>
    </source>
</evidence>
<evidence type="ECO:0000256" key="1">
    <source>
        <dbReference type="SAM" id="MobiDB-lite"/>
    </source>
</evidence>
<comment type="caution">
    <text evidence="2">The sequence shown here is derived from an EMBL/GenBank/DDBJ whole genome shotgun (WGS) entry which is preliminary data.</text>
</comment>
<gene>
    <name evidence="2" type="ORF">RM764_44475</name>
</gene>
<protein>
    <recommendedName>
        <fullName evidence="4">Hypervirulence associated protein TUDOR domain-containing protein</fullName>
    </recommendedName>
</protein>
<accession>A0ABU2U9I9</accession>
<dbReference type="RefSeq" id="WP_311701326.1">
    <property type="nucleotide sequence ID" value="NZ_JAVREY010000140.1"/>
</dbReference>
<dbReference type="EMBL" id="JAVREY010000140">
    <property type="protein sequence ID" value="MDT0469908.1"/>
    <property type="molecule type" value="Genomic_DNA"/>
</dbReference>
<keyword evidence="3" id="KW-1185">Reference proteome</keyword>
<dbReference type="Proteomes" id="UP001183809">
    <property type="component" value="Unassembled WGS sequence"/>
</dbReference>
<sequence length="58" mass="6935">MTQFNKGDRVQYQGQDNQRHTGEIRRIQGESPQARYTVRDENTQAEEQVEERKIERSL</sequence>
<organism evidence="2 3">
    <name type="scientific">Streptomyces gibsoniae</name>
    <dbReference type="NCBI Taxonomy" id="3075529"/>
    <lineage>
        <taxon>Bacteria</taxon>
        <taxon>Bacillati</taxon>
        <taxon>Actinomycetota</taxon>
        <taxon>Actinomycetes</taxon>
        <taxon>Kitasatosporales</taxon>
        <taxon>Streptomycetaceae</taxon>
        <taxon>Streptomyces</taxon>
    </lineage>
</organism>
<evidence type="ECO:0000313" key="2">
    <source>
        <dbReference type="EMBL" id="MDT0469908.1"/>
    </source>
</evidence>
<proteinExistence type="predicted"/>